<comment type="caution">
    <text evidence="5">The sequence shown here is derived from an EMBL/GenBank/DDBJ whole genome shotgun (WGS) entry which is preliminary data.</text>
</comment>
<dbReference type="CDD" id="cd03221">
    <property type="entry name" value="ABCF_EF-3"/>
    <property type="match status" value="2"/>
</dbReference>
<protein>
    <submittedName>
        <fullName evidence="5">Macrolide transport system ATP-binding/permease protein</fullName>
    </submittedName>
</protein>
<keyword evidence="6" id="KW-1185">Reference proteome</keyword>
<keyword evidence="3" id="KW-0175">Coiled coil</keyword>
<dbReference type="Pfam" id="PF12848">
    <property type="entry name" value="ABC_tran_Xtn"/>
    <property type="match status" value="1"/>
</dbReference>
<dbReference type="InterPro" id="IPR003439">
    <property type="entry name" value="ABC_transporter-like_ATP-bd"/>
</dbReference>
<dbReference type="PANTHER" id="PTHR42855:SF2">
    <property type="entry name" value="DRUG RESISTANCE ABC TRANSPORTER,ATP-BINDING PROTEIN"/>
    <property type="match status" value="1"/>
</dbReference>
<gene>
    <name evidence="5" type="ORF">CLV36_101530</name>
</gene>
<dbReference type="InterPro" id="IPR051309">
    <property type="entry name" value="ABCF_ATPase"/>
</dbReference>
<feature type="coiled-coil region" evidence="3">
    <location>
        <begin position="165"/>
        <end position="199"/>
    </location>
</feature>
<evidence type="ECO:0000313" key="5">
    <source>
        <dbReference type="EMBL" id="PRZ17425.1"/>
    </source>
</evidence>
<dbReference type="Pfam" id="PF00005">
    <property type="entry name" value="ABC_tran"/>
    <property type="match status" value="2"/>
</dbReference>
<accession>A0ABX5EX86</accession>
<dbReference type="GO" id="GO:0005524">
    <property type="term" value="F:ATP binding"/>
    <property type="evidence" value="ECO:0007669"/>
    <property type="project" value="UniProtKB-KW"/>
</dbReference>
<dbReference type="Proteomes" id="UP000238836">
    <property type="component" value="Unassembled WGS sequence"/>
</dbReference>
<dbReference type="NCBIfam" id="NF000355">
    <property type="entry name" value="ribo_prot_ABC_F"/>
    <property type="match status" value="1"/>
</dbReference>
<proteinExistence type="predicted"/>
<dbReference type="SUPFAM" id="SSF52540">
    <property type="entry name" value="P-loop containing nucleoside triphosphate hydrolases"/>
    <property type="match status" value="2"/>
</dbReference>
<sequence length="526" mass="59084">MFLLEAANVNKWLGERLLFTLDELKVQAGEKIGIVGLNGAGKTTLLRTLAGEEPADEGRIVRRGSVAWIRQLVGDSEMPLSGGEQVREQIKRALSKQASLLLADEPTSHLDLAGVKWLEKELRATDRAVLLISHDRALLDAVCGKILEIEQGVCTLYPGNYSFYREEKERRRAFAQAEYDQYVAEKKRLQAAIREVKERSRRMMKPPKGMSVSEARMGKDYRGTKQGKVAGRAKALESRLARLEEKEKPRELPHVQFDASHHDPIGSKVVLRLEQVGKPGLFAPLRCAIPTGAKVGVIGANGTGKSTLLQLLVSRAPGVAWASAAKIGFFQQQINVLDERKSILENVRTSSRYDETMIRTVLARLLFRREEVHKPVSVLSGGERVKAALAKVFLSESNVLVLDEPTNFLDLFAREELERVLKSYPGTLLFASHDRHLLREVAERLIIIEDQHAVYFEGTFAEYERSLTRTSTSQPKQSAEALLRIETALAEVLGRLGFPLPEAERAELERRFQELVRERDRLKRGK</sequence>
<dbReference type="Gene3D" id="3.40.50.300">
    <property type="entry name" value="P-loop containing nucleotide triphosphate hydrolases"/>
    <property type="match status" value="3"/>
</dbReference>
<dbReference type="PROSITE" id="PS00211">
    <property type="entry name" value="ABC_TRANSPORTER_1"/>
    <property type="match status" value="1"/>
</dbReference>
<evidence type="ECO:0000256" key="3">
    <source>
        <dbReference type="SAM" id="Coils"/>
    </source>
</evidence>
<reference evidence="5 6" key="1">
    <citation type="submission" date="2018-03" db="EMBL/GenBank/DDBJ databases">
        <title>Genomic Encyclopedia of Archaeal and Bacterial Type Strains, Phase II (KMG-II): from individual species to whole genera.</title>
        <authorList>
            <person name="Goeker M."/>
        </authorList>
    </citation>
    <scope>NUCLEOTIDE SEQUENCE [LARGE SCALE GENOMIC DNA]</scope>
    <source>
        <strain evidence="5 6">RHA1</strain>
    </source>
</reference>
<dbReference type="PROSITE" id="PS50893">
    <property type="entry name" value="ABC_TRANSPORTER_2"/>
    <property type="match status" value="1"/>
</dbReference>
<name>A0ABX5EX86_9BACL</name>
<organism evidence="5 6">
    <name type="scientific">Laceyella sediminis</name>
    <dbReference type="NCBI Taxonomy" id="573074"/>
    <lineage>
        <taxon>Bacteria</taxon>
        <taxon>Bacillati</taxon>
        <taxon>Bacillota</taxon>
        <taxon>Bacilli</taxon>
        <taxon>Bacillales</taxon>
        <taxon>Thermoactinomycetaceae</taxon>
        <taxon>Laceyella</taxon>
    </lineage>
</organism>
<dbReference type="PANTHER" id="PTHR42855">
    <property type="entry name" value="ABC TRANSPORTER ATP-BINDING SUBUNIT"/>
    <property type="match status" value="1"/>
</dbReference>
<dbReference type="InterPro" id="IPR003593">
    <property type="entry name" value="AAA+_ATPase"/>
</dbReference>
<dbReference type="InterPro" id="IPR032781">
    <property type="entry name" value="ABC_tran_Xtn"/>
</dbReference>
<dbReference type="SMART" id="SM00382">
    <property type="entry name" value="AAA"/>
    <property type="match status" value="2"/>
</dbReference>
<keyword evidence="1" id="KW-0547">Nucleotide-binding</keyword>
<dbReference type="InterPro" id="IPR027417">
    <property type="entry name" value="P-loop_NTPase"/>
</dbReference>
<feature type="domain" description="ABC transporter" evidence="4">
    <location>
        <begin position="4"/>
        <end position="475"/>
    </location>
</feature>
<evidence type="ECO:0000313" key="6">
    <source>
        <dbReference type="Proteomes" id="UP000238836"/>
    </source>
</evidence>
<dbReference type="InterPro" id="IPR017871">
    <property type="entry name" value="ABC_transporter-like_CS"/>
</dbReference>
<dbReference type="EMBL" id="PVTZ01000001">
    <property type="protein sequence ID" value="PRZ17425.1"/>
    <property type="molecule type" value="Genomic_DNA"/>
</dbReference>
<evidence type="ECO:0000259" key="4">
    <source>
        <dbReference type="PROSITE" id="PS50893"/>
    </source>
</evidence>
<evidence type="ECO:0000256" key="2">
    <source>
        <dbReference type="ARBA" id="ARBA00022840"/>
    </source>
</evidence>
<dbReference type="RefSeq" id="WP_106341635.1">
    <property type="nucleotide sequence ID" value="NZ_PVTZ01000001.1"/>
</dbReference>
<evidence type="ECO:0000256" key="1">
    <source>
        <dbReference type="ARBA" id="ARBA00022741"/>
    </source>
</evidence>
<keyword evidence="2 5" id="KW-0067">ATP-binding</keyword>